<dbReference type="EMBL" id="CP000538">
    <property type="protein sequence ID" value="EAQ72573.1"/>
    <property type="molecule type" value="Genomic_DNA"/>
</dbReference>
<keyword evidence="1" id="KW-0175">Coiled coil</keyword>
<proteinExistence type="predicted"/>
<evidence type="ECO:0000313" key="3">
    <source>
        <dbReference type="EMBL" id="EAQ72573.1"/>
    </source>
</evidence>
<accession>A0A0H3PDM9</accession>
<dbReference type="InterPro" id="IPR008532">
    <property type="entry name" value="NFACT_RNA-bd"/>
</dbReference>
<feature type="domain" description="NFACT RNA-binding" evidence="2">
    <location>
        <begin position="336"/>
        <end position="402"/>
    </location>
</feature>
<gene>
    <name evidence="3" type="ordered locus">CJJ81176_1348</name>
</gene>
<dbReference type="eggNOG" id="COG1293">
    <property type="taxonomic scope" value="Bacteria"/>
</dbReference>
<reference evidence="4" key="1">
    <citation type="submission" date="2006-12" db="EMBL/GenBank/DDBJ databases">
        <authorList>
            <person name="Fouts D.E."/>
            <person name="Nelson K.E."/>
            <person name="Sebastian Y."/>
        </authorList>
    </citation>
    <scope>NUCLEOTIDE SEQUENCE [LARGE SCALE GENOMIC DNA]</scope>
    <source>
        <strain evidence="4">81-176</strain>
    </source>
</reference>
<name>A0A0H3PDM9_CAMJJ</name>
<evidence type="ECO:0000256" key="1">
    <source>
        <dbReference type="SAM" id="Coils"/>
    </source>
</evidence>
<dbReference type="RefSeq" id="WP_002856257.1">
    <property type="nucleotide sequence ID" value="NC_008787.1"/>
</dbReference>
<dbReference type="KEGG" id="cjj:CJJ81176_1348"/>
<evidence type="ECO:0000313" key="4">
    <source>
        <dbReference type="Proteomes" id="UP000000646"/>
    </source>
</evidence>
<feature type="coiled-coil region" evidence="1">
    <location>
        <begin position="261"/>
        <end position="295"/>
    </location>
</feature>
<protein>
    <submittedName>
        <fullName evidence="3">Fibronectin/fibrinogen binding protein, putative</fullName>
    </submittedName>
</protein>
<dbReference type="HOGENOM" id="CLU_610885_0_0_7"/>
<sequence length="435" mass="51585">MKYTELLQLQTFFSQFKKIDFIKRINDNILELSFDRERFIFDLTRAMSVIYTAKFNAKNYNAPFDFMLKKYFSNAFIKEVKVLEGNRILCFSVKANKAYKSYESKIYFEFTGKNTNVILTDEKDLIIEALRHIDKSYRVIKPNVILESLKPYKMDENFEEIKDFADYFSRKFTSIYESKIKQIKNLKLAQVDKKIQNLQELFSSLDEENSLLLKALEYRKRADVLFANLSVLKDYEREFKLDDFEGKELEFKLEFSPKQSANLYYKNAKKLEQKAKNLNIQRQNLKEKLDFTLSLKELLLQAKSEIELEILLPKKNSKKNQDHKQEDLVANFYFNEFKICVGKNEKGNEFLLKNAKKDDLWLHVRNIPSAHTLIISNKQKISLDVIEFAARLCVSFSKLKKGSYWVDYTLKNFVKVQQKAFVNYTNFKSINITKD</sequence>
<dbReference type="AlphaFoldDB" id="A0A0H3PDM9"/>
<dbReference type="Pfam" id="PF05833">
    <property type="entry name" value="NFACT_N"/>
    <property type="match status" value="1"/>
</dbReference>
<organism evidence="3 4">
    <name type="scientific">Campylobacter jejuni subsp. jejuni serotype O:23/36 (strain 81-176)</name>
    <dbReference type="NCBI Taxonomy" id="354242"/>
    <lineage>
        <taxon>Bacteria</taxon>
        <taxon>Pseudomonadati</taxon>
        <taxon>Campylobacterota</taxon>
        <taxon>Epsilonproteobacteria</taxon>
        <taxon>Campylobacterales</taxon>
        <taxon>Campylobacteraceae</taxon>
        <taxon>Campylobacter</taxon>
    </lineage>
</organism>
<dbReference type="Gene3D" id="2.30.310.10">
    <property type="entry name" value="ibrinogen binding protein from staphylococcus aureus domain"/>
    <property type="match status" value="1"/>
</dbReference>
<feature type="coiled-coil region" evidence="1">
    <location>
        <begin position="181"/>
        <end position="208"/>
    </location>
</feature>
<evidence type="ECO:0000259" key="2">
    <source>
        <dbReference type="Pfam" id="PF05670"/>
    </source>
</evidence>
<dbReference type="Pfam" id="PF05670">
    <property type="entry name" value="NFACT-R_1"/>
    <property type="match status" value="1"/>
</dbReference>
<dbReference type="Proteomes" id="UP000000646">
    <property type="component" value="Chromosome"/>
</dbReference>